<dbReference type="SMART" id="SM00748">
    <property type="entry name" value="HEPN"/>
    <property type="match status" value="1"/>
</dbReference>
<keyword evidence="3" id="KW-1185">Reference proteome</keyword>
<sequence>MKKRQHINYWIKSAEHDLEVADTLFQNKKYDWCLFIAHLVLEKILKAYFVKQYNKLPPKLHNLLRLAEMVDLELTEEQKLFLDEVNDFNLAIRYPDYKFSFYKKCTEDFTNYYFEKIKDFYKWLLSQIK</sequence>
<dbReference type="RefSeq" id="WP_092065888.1">
    <property type="nucleotide sequence ID" value="NZ_FNIN01000010.1"/>
</dbReference>
<feature type="domain" description="HEPN" evidence="1">
    <location>
        <begin position="11"/>
        <end position="124"/>
    </location>
</feature>
<evidence type="ECO:0000259" key="1">
    <source>
        <dbReference type="PROSITE" id="PS50910"/>
    </source>
</evidence>
<dbReference type="Proteomes" id="UP000199602">
    <property type="component" value="Unassembled WGS sequence"/>
</dbReference>
<protein>
    <submittedName>
        <fullName evidence="2">HEPN domain-containing protein</fullName>
    </submittedName>
</protein>
<dbReference type="InterPro" id="IPR007842">
    <property type="entry name" value="HEPN_dom"/>
</dbReference>
<dbReference type="EMBL" id="FNIN01000010">
    <property type="protein sequence ID" value="SDN88407.1"/>
    <property type="molecule type" value="Genomic_DNA"/>
</dbReference>
<accession>A0A1H0F158</accession>
<evidence type="ECO:0000313" key="2">
    <source>
        <dbReference type="EMBL" id="SDN88407.1"/>
    </source>
</evidence>
<evidence type="ECO:0000313" key="3">
    <source>
        <dbReference type="Proteomes" id="UP000199602"/>
    </source>
</evidence>
<dbReference type="Pfam" id="PF05168">
    <property type="entry name" value="HEPN"/>
    <property type="match status" value="1"/>
</dbReference>
<proteinExistence type="predicted"/>
<dbReference type="SUPFAM" id="SSF81593">
    <property type="entry name" value="Nucleotidyltransferase substrate binding subunit/domain"/>
    <property type="match status" value="1"/>
</dbReference>
<name>A0A1H0F158_9BACT</name>
<dbReference type="Gene3D" id="1.20.120.330">
    <property type="entry name" value="Nucleotidyltransferases domain 2"/>
    <property type="match status" value="1"/>
</dbReference>
<reference evidence="2 3" key="1">
    <citation type="submission" date="2016-10" db="EMBL/GenBank/DDBJ databases">
        <authorList>
            <person name="de Groot N.N."/>
        </authorList>
    </citation>
    <scope>NUCLEOTIDE SEQUENCE [LARGE SCALE GENOMIC DNA]</scope>
    <source>
        <strain evidence="2 3">DSM 15269</strain>
    </source>
</reference>
<gene>
    <name evidence="2" type="ORF">SAMN04488516_11033</name>
</gene>
<dbReference type="PROSITE" id="PS50910">
    <property type="entry name" value="HEPN"/>
    <property type="match status" value="1"/>
</dbReference>
<organism evidence="2 3">
    <name type="scientific">Desulfonauticus submarinus</name>
    <dbReference type="NCBI Taxonomy" id="206665"/>
    <lineage>
        <taxon>Bacteria</taxon>
        <taxon>Pseudomonadati</taxon>
        <taxon>Thermodesulfobacteriota</taxon>
        <taxon>Desulfovibrionia</taxon>
        <taxon>Desulfovibrionales</taxon>
        <taxon>Desulfonauticaceae</taxon>
        <taxon>Desulfonauticus</taxon>
    </lineage>
</organism>
<dbReference type="AlphaFoldDB" id="A0A1H0F158"/>
<dbReference type="STRING" id="206665.SAMN04488516_11033"/>
<dbReference type="OrthoDB" id="9808176at2"/>